<sequence>MRALFSRYGRIVGFDVSSRVKCDEVYIDFHQREDAFKALEMNKVKMCGRRLRVALNCRKPANRQGYTVIVEMPERTYPAPTPTVKLLIATFLQPSPSAICTTRLRVVVRLSLSGTTIKRP</sequence>
<dbReference type="EMBL" id="HBUE01132373">
    <property type="protein sequence ID" value="CAG6497060.1"/>
    <property type="molecule type" value="Transcribed_RNA"/>
</dbReference>
<dbReference type="GO" id="GO:0003723">
    <property type="term" value="F:RNA binding"/>
    <property type="evidence" value="ECO:0007669"/>
    <property type="project" value="UniProtKB-UniRule"/>
</dbReference>
<dbReference type="Gene3D" id="3.30.70.330">
    <property type="match status" value="1"/>
</dbReference>
<dbReference type="AlphaFoldDB" id="A0A8D8CMM6"/>
<keyword evidence="1 2" id="KW-0694">RNA-binding</keyword>
<protein>
    <submittedName>
        <fullName evidence="4">(northern house mosquito) hypothetical protein</fullName>
    </submittedName>
</protein>
<evidence type="ECO:0000259" key="3">
    <source>
        <dbReference type="PROSITE" id="PS50102"/>
    </source>
</evidence>
<proteinExistence type="predicted"/>
<reference evidence="4" key="1">
    <citation type="submission" date="2021-05" db="EMBL/GenBank/DDBJ databases">
        <authorList>
            <person name="Alioto T."/>
            <person name="Alioto T."/>
            <person name="Gomez Garrido J."/>
        </authorList>
    </citation>
    <scope>NUCLEOTIDE SEQUENCE</scope>
</reference>
<evidence type="ECO:0000313" key="4">
    <source>
        <dbReference type="EMBL" id="CAG6497060.1"/>
    </source>
</evidence>
<dbReference type="InterPro" id="IPR035979">
    <property type="entry name" value="RBD_domain_sf"/>
</dbReference>
<dbReference type="PROSITE" id="PS50102">
    <property type="entry name" value="RRM"/>
    <property type="match status" value="1"/>
</dbReference>
<dbReference type="InterPro" id="IPR012677">
    <property type="entry name" value="Nucleotide-bd_a/b_plait_sf"/>
</dbReference>
<evidence type="ECO:0000256" key="1">
    <source>
        <dbReference type="ARBA" id="ARBA00022884"/>
    </source>
</evidence>
<dbReference type="Pfam" id="PF00076">
    <property type="entry name" value="RRM_1"/>
    <property type="match status" value="1"/>
</dbReference>
<accession>A0A8D8CMM6</accession>
<dbReference type="EMBL" id="HBUE01132368">
    <property type="protein sequence ID" value="CAG6497054.1"/>
    <property type="molecule type" value="Transcribed_RNA"/>
</dbReference>
<dbReference type="CDD" id="cd00590">
    <property type="entry name" value="RRM_SF"/>
    <property type="match status" value="1"/>
</dbReference>
<organism evidence="4">
    <name type="scientific">Culex pipiens</name>
    <name type="common">House mosquito</name>
    <dbReference type="NCBI Taxonomy" id="7175"/>
    <lineage>
        <taxon>Eukaryota</taxon>
        <taxon>Metazoa</taxon>
        <taxon>Ecdysozoa</taxon>
        <taxon>Arthropoda</taxon>
        <taxon>Hexapoda</taxon>
        <taxon>Insecta</taxon>
        <taxon>Pterygota</taxon>
        <taxon>Neoptera</taxon>
        <taxon>Endopterygota</taxon>
        <taxon>Diptera</taxon>
        <taxon>Nematocera</taxon>
        <taxon>Culicoidea</taxon>
        <taxon>Culicidae</taxon>
        <taxon>Culicinae</taxon>
        <taxon>Culicini</taxon>
        <taxon>Culex</taxon>
        <taxon>Culex</taxon>
    </lineage>
</organism>
<feature type="domain" description="RRM" evidence="3">
    <location>
        <begin position="1"/>
        <end position="58"/>
    </location>
</feature>
<dbReference type="SUPFAM" id="SSF54928">
    <property type="entry name" value="RNA-binding domain, RBD"/>
    <property type="match status" value="1"/>
</dbReference>
<dbReference type="InterPro" id="IPR000504">
    <property type="entry name" value="RRM_dom"/>
</dbReference>
<evidence type="ECO:0000256" key="2">
    <source>
        <dbReference type="PROSITE-ProRule" id="PRU00176"/>
    </source>
</evidence>
<name>A0A8D8CMM6_CULPI</name>